<protein>
    <recommendedName>
        <fullName evidence="4">2-amino-4-hydroxy-6-hydroxymethyldihydropteridine pyrophosphokinase</fullName>
        <ecNumber evidence="3">2.7.6.3</ecNumber>
    </recommendedName>
    <alternativeName>
        <fullName evidence="11">6-hydroxymethyl-7,8-dihydropterin pyrophosphokinase</fullName>
    </alternativeName>
    <alternativeName>
        <fullName evidence="12">7,8-dihydro-6-hydroxymethylpterin-pyrophosphokinase</fullName>
    </alternativeName>
</protein>
<sequence length="135" mass="15237">MKLHRFVLTLGSNSEPQKHLSQAQAGLRSLGLERLTFSPARESAPISFGLSDALFTDQVAIGETSMELETFAAHLKALERRTGRTPEQRKKHPEAIPVDIDLITWDREILKPRDITRPYLIEGLRELGEPLLPEE</sequence>
<dbReference type="InterPro" id="IPR035907">
    <property type="entry name" value="Hppk_sf"/>
</dbReference>
<gene>
    <name evidence="14" type="ORF">HMPREF3185_00821</name>
</gene>
<proteinExistence type="inferred from homology"/>
<evidence type="ECO:0000256" key="6">
    <source>
        <dbReference type="ARBA" id="ARBA00022741"/>
    </source>
</evidence>
<dbReference type="GO" id="GO:0046654">
    <property type="term" value="P:tetrahydrofolate biosynthetic process"/>
    <property type="evidence" value="ECO:0007669"/>
    <property type="project" value="UniProtKB-UniPathway"/>
</dbReference>
<dbReference type="PANTHER" id="PTHR43071:SF1">
    <property type="entry name" value="2-AMINO-4-HYDROXY-6-HYDROXYMETHYLDIHYDROPTERIDINE PYROPHOSPHOKINASE"/>
    <property type="match status" value="1"/>
</dbReference>
<dbReference type="EMBL" id="LSDK01000057">
    <property type="protein sequence ID" value="KXB76710.1"/>
    <property type="molecule type" value="Genomic_DNA"/>
</dbReference>
<dbReference type="PATRIC" id="fig|322095.3.peg.808"/>
<evidence type="ECO:0000256" key="5">
    <source>
        <dbReference type="ARBA" id="ARBA00022679"/>
    </source>
</evidence>
<dbReference type="RefSeq" id="WP_060935222.1">
    <property type="nucleotide sequence ID" value="NZ_KQ960437.1"/>
</dbReference>
<evidence type="ECO:0000259" key="13">
    <source>
        <dbReference type="Pfam" id="PF01288"/>
    </source>
</evidence>
<accession>A0A134BA14</accession>
<dbReference type="GO" id="GO:0016301">
    <property type="term" value="F:kinase activity"/>
    <property type="evidence" value="ECO:0007669"/>
    <property type="project" value="UniProtKB-KW"/>
</dbReference>
<comment type="similarity">
    <text evidence="2">Belongs to the HPPK family.</text>
</comment>
<dbReference type="InterPro" id="IPR000550">
    <property type="entry name" value="Hppk"/>
</dbReference>
<dbReference type="AlphaFoldDB" id="A0A134BA14"/>
<keyword evidence="9" id="KW-0289">Folate biosynthesis</keyword>
<feature type="domain" description="7,8-dihydro-6-hydroxymethylpterin-pyrophosphokinase" evidence="13">
    <location>
        <begin position="7"/>
        <end position="127"/>
    </location>
</feature>
<dbReference type="SUPFAM" id="SSF55083">
    <property type="entry name" value="6-hydroxymethyl-7,8-dihydropterin pyrophosphokinase, HPPK"/>
    <property type="match status" value="1"/>
</dbReference>
<evidence type="ECO:0000256" key="9">
    <source>
        <dbReference type="ARBA" id="ARBA00022909"/>
    </source>
</evidence>
<evidence type="ECO:0000256" key="4">
    <source>
        <dbReference type="ARBA" id="ARBA00016218"/>
    </source>
</evidence>
<dbReference type="Proteomes" id="UP000070224">
    <property type="component" value="Unassembled WGS sequence"/>
</dbReference>
<keyword evidence="8" id="KW-0067">ATP-binding</keyword>
<dbReference type="EC" id="2.7.6.3" evidence="3"/>
<keyword evidence="7 14" id="KW-0418">Kinase</keyword>
<keyword evidence="5" id="KW-0808">Transferase</keyword>
<dbReference type="Gene3D" id="3.30.70.560">
    <property type="entry name" value="7,8-Dihydro-6-hydroxymethylpterin-pyrophosphokinase HPPK"/>
    <property type="match status" value="1"/>
</dbReference>
<reference evidence="15" key="1">
    <citation type="submission" date="2016-01" db="EMBL/GenBank/DDBJ databases">
        <authorList>
            <person name="Mitreva M."/>
            <person name="Pepin K.H."/>
            <person name="Mihindukulasuriya K.A."/>
            <person name="Fulton R."/>
            <person name="Fronick C."/>
            <person name="O'Laughlin M."/>
            <person name="Miner T."/>
            <person name="Herter B."/>
            <person name="Rosa B.A."/>
            <person name="Cordes M."/>
            <person name="Tomlinson C."/>
            <person name="Wollam A."/>
            <person name="Palsikar V.B."/>
            <person name="Mardis E.R."/>
            <person name="Wilson R.K."/>
        </authorList>
    </citation>
    <scope>NUCLEOTIDE SEQUENCE [LARGE SCALE GENOMIC DNA]</scope>
    <source>
        <strain evidence="15">KA00683</strain>
    </source>
</reference>
<name>A0A134BA14_9PORP</name>
<dbReference type="Pfam" id="PF01288">
    <property type="entry name" value="HPPK"/>
    <property type="match status" value="1"/>
</dbReference>
<evidence type="ECO:0000256" key="1">
    <source>
        <dbReference type="ARBA" id="ARBA00005051"/>
    </source>
</evidence>
<dbReference type="OrthoDB" id="1122272at2"/>
<dbReference type="GO" id="GO:0005524">
    <property type="term" value="F:ATP binding"/>
    <property type="evidence" value="ECO:0007669"/>
    <property type="project" value="UniProtKB-KW"/>
</dbReference>
<dbReference type="GO" id="GO:0003848">
    <property type="term" value="F:2-amino-4-hydroxy-6-hydroxymethyldihydropteridine diphosphokinase activity"/>
    <property type="evidence" value="ECO:0007669"/>
    <property type="project" value="UniProtKB-EC"/>
</dbReference>
<comment type="caution">
    <text evidence="14">The sequence shown here is derived from an EMBL/GenBank/DDBJ whole genome shotgun (WGS) entry which is preliminary data.</text>
</comment>
<evidence type="ECO:0000256" key="11">
    <source>
        <dbReference type="ARBA" id="ARBA00029766"/>
    </source>
</evidence>
<evidence type="ECO:0000313" key="14">
    <source>
        <dbReference type="EMBL" id="KXB76710.1"/>
    </source>
</evidence>
<evidence type="ECO:0000256" key="3">
    <source>
        <dbReference type="ARBA" id="ARBA00013253"/>
    </source>
</evidence>
<evidence type="ECO:0000256" key="10">
    <source>
        <dbReference type="ARBA" id="ARBA00029409"/>
    </source>
</evidence>
<organism evidence="14 15">
    <name type="scientific">Porphyromonas somerae</name>
    <dbReference type="NCBI Taxonomy" id="322095"/>
    <lineage>
        <taxon>Bacteria</taxon>
        <taxon>Pseudomonadati</taxon>
        <taxon>Bacteroidota</taxon>
        <taxon>Bacteroidia</taxon>
        <taxon>Bacteroidales</taxon>
        <taxon>Porphyromonadaceae</taxon>
        <taxon>Porphyromonas</taxon>
    </lineage>
</organism>
<comment type="pathway">
    <text evidence="1">Cofactor biosynthesis; tetrahydrofolate biosynthesis; 2-amino-4-hydroxy-6-hydroxymethyl-7,8-dihydropteridine diphosphate from 7,8-dihydroneopterin triphosphate: step 4/4.</text>
</comment>
<dbReference type="UniPathway" id="UPA00077">
    <property type="reaction ID" value="UER00155"/>
</dbReference>
<evidence type="ECO:0000256" key="8">
    <source>
        <dbReference type="ARBA" id="ARBA00022840"/>
    </source>
</evidence>
<dbReference type="GO" id="GO:0046656">
    <property type="term" value="P:folic acid biosynthetic process"/>
    <property type="evidence" value="ECO:0007669"/>
    <property type="project" value="UniProtKB-KW"/>
</dbReference>
<keyword evidence="15" id="KW-1185">Reference proteome</keyword>
<evidence type="ECO:0000256" key="7">
    <source>
        <dbReference type="ARBA" id="ARBA00022777"/>
    </source>
</evidence>
<evidence type="ECO:0000313" key="15">
    <source>
        <dbReference type="Proteomes" id="UP000070224"/>
    </source>
</evidence>
<dbReference type="STRING" id="322095.HMPREF3185_00821"/>
<dbReference type="PANTHER" id="PTHR43071">
    <property type="entry name" value="2-AMINO-4-HYDROXY-6-HYDROXYMETHYLDIHYDROPTERIDINE PYROPHOSPHOKINASE"/>
    <property type="match status" value="1"/>
</dbReference>
<comment type="function">
    <text evidence="10">Catalyzes the transfer of pyrophosphate from adenosine triphosphate (ATP) to 6-hydroxymethyl-7,8-dihydropterin, an enzymatic step in folate biosynthesis pathway.</text>
</comment>
<evidence type="ECO:0000256" key="12">
    <source>
        <dbReference type="ARBA" id="ARBA00033413"/>
    </source>
</evidence>
<keyword evidence="6" id="KW-0547">Nucleotide-binding</keyword>
<evidence type="ECO:0000256" key="2">
    <source>
        <dbReference type="ARBA" id="ARBA00005810"/>
    </source>
</evidence>